<dbReference type="Proteomes" id="UP000657421">
    <property type="component" value="Unassembled WGS sequence"/>
</dbReference>
<accession>A0ABR7NE63</accession>
<organism evidence="1 2">
    <name type="scientific">Jingyaoa shaoxingensis</name>
    <dbReference type="NCBI Taxonomy" id="2763671"/>
    <lineage>
        <taxon>Bacteria</taxon>
        <taxon>Bacillati</taxon>
        <taxon>Bacillota</taxon>
        <taxon>Clostridia</taxon>
        <taxon>Lachnospirales</taxon>
        <taxon>Lachnospiraceae</taxon>
        <taxon>Jingyaoa</taxon>
    </lineage>
</organism>
<keyword evidence="2" id="KW-1185">Reference proteome</keyword>
<sequence length="51" mass="5851">MDYQEFQAKIAEEIKGYLPEKYADTVVRMEQITKNNGVTLNALQVMFPGNI</sequence>
<comment type="caution">
    <text evidence="1">The sequence shown here is derived from an EMBL/GenBank/DDBJ whole genome shotgun (WGS) entry which is preliminary data.</text>
</comment>
<reference evidence="1 2" key="1">
    <citation type="submission" date="2020-08" db="EMBL/GenBank/DDBJ databases">
        <title>Genome public.</title>
        <authorList>
            <person name="Liu C."/>
            <person name="Sun Q."/>
        </authorList>
    </citation>
    <scope>NUCLEOTIDE SEQUENCE [LARGE SCALE GENOMIC DNA]</scope>
    <source>
        <strain evidence="1 2">NSJ-46</strain>
    </source>
</reference>
<name>A0ABR7NE63_9FIRM</name>
<evidence type="ECO:0000313" key="1">
    <source>
        <dbReference type="EMBL" id="MBC8573958.1"/>
    </source>
</evidence>
<gene>
    <name evidence="1" type="ORF">H8716_12820</name>
</gene>
<protein>
    <submittedName>
        <fullName evidence="1">Uncharacterized protein</fullName>
    </submittedName>
</protein>
<dbReference type="RefSeq" id="WP_249309401.1">
    <property type="nucleotide sequence ID" value="NZ_JACRSZ010000014.1"/>
</dbReference>
<dbReference type="EMBL" id="JACRSZ010000014">
    <property type="protein sequence ID" value="MBC8573958.1"/>
    <property type="molecule type" value="Genomic_DNA"/>
</dbReference>
<evidence type="ECO:0000313" key="2">
    <source>
        <dbReference type="Proteomes" id="UP000657421"/>
    </source>
</evidence>
<proteinExistence type="predicted"/>